<sequence length="153" mass="16289">MRFVPGALLGALALVLPSSAIAQDDALPAIEYRQSIMQGLAAHRGAFTAIVDDEVDYRSHLLAHATALQRLAVMANDVFPEGSSGDDSRAMDEIWQDADAFQEILKGLQESTSTLLDAVYAGDIAAVEEAMTLVGGSCRDCHRAFRKPANGAN</sequence>
<evidence type="ECO:0000256" key="3">
    <source>
        <dbReference type="ARBA" id="ARBA00022723"/>
    </source>
</evidence>
<keyword evidence="3" id="KW-0479">Metal-binding</keyword>
<gene>
    <name evidence="6" type="ORF">METZ01_LOCUS513002</name>
</gene>
<name>A0A383EVN3_9ZZZZ</name>
<keyword evidence="2" id="KW-0349">Heme</keyword>
<evidence type="ECO:0000256" key="1">
    <source>
        <dbReference type="ARBA" id="ARBA00022448"/>
    </source>
</evidence>
<dbReference type="InterPro" id="IPR002321">
    <property type="entry name" value="Cyt_c_II"/>
</dbReference>
<evidence type="ECO:0000256" key="4">
    <source>
        <dbReference type="ARBA" id="ARBA00022982"/>
    </source>
</evidence>
<dbReference type="AlphaFoldDB" id="A0A383EVN3"/>
<proteinExistence type="predicted"/>
<dbReference type="SUPFAM" id="SSF47175">
    <property type="entry name" value="Cytochromes"/>
    <property type="match status" value="1"/>
</dbReference>
<dbReference type="GO" id="GO:0009055">
    <property type="term" value="F:electron transfer activity"/>
    <property type="evidence" value="ECO:0007669"/>
    <property type="project" value="InterPro"/>
</dbReference>
<evidence type="ECO:0000256" key="2">
    <source>
        <dbReference type="ARBA" id="ARBA00022617"/>
    </source>
</evidence>
<dbReference type="EMBL" id="UINC01228721">
    <property type="protein sequence ID" value="SVE60148.1"/>
    <property type="molecule type" value="Genomic_DNA"/>
</dbReference>
<evidence type="ECO:0008006" key="7">
    <source>
        <dbReference type="Google" id="ProtNLM"/>
    </source>
</evidence>
<dbReference type="PIRSF" id="PIRSF000027">
    <property type="entry name" value="Cytc_c_prime"/>
    <property type="match status" value="1"/>
</dbReference>
<accession>A0A383EVN3</accession>
<evidence type="ECO:0000313" key="6">
    <source>
        <dbReference type="EMBL" id="SVE60148.1"/>
    </source>
</evidence>
<dbReference type="Gene3D" id="1.20.120.10">
    <property type="entry name" value="Cytochrome c/b562"/>
    <property type="match status" value="1"/>
</dbReference>
<evidence type="ECO:0000256" key="5">
    <source>
        <dbReference type="ARBA" id="ARBA00023004"/>
    </source>
</evidence>
<keyword evidence="5" id="KW-0408">Iron</keyword>
<dbReference type="PROSITE" id="PS51009">
    <property type="entry name" value="CYTCII"/>
    <property type="match status" value="1"/>
</dbReference>
<organism evidence="6">
    <name type="scientific">marine metagenome</name>
    <dbReference type="NCBI Taxonomy" id="408172"/>
    <lineage>
        <taxon>unclassified sequences</taxon>
        <taxon>metagenomes</taxon>
        <taxon>ecological metagenomes</taxon>
    </lineage>
</organism>
<keyword evidence="1" id="KW-0813">Transport</keyword>
<dbReference type="GO" id="GO:0020037">
    <property type="term" value="F:heme binding"/>
    <property type="evidence" value="ECO:0007669"/>
    <property type="project" value="InterPro"/>
</dbReference>
<reference evidence="6" key="1">
    <citation type="submission" date="2018-05" db="EMBL/GenBank/DDBJ databases">
        <authorList>
            <person name="Lanie J.A."/>
            <person name="Ng W.-L."/>
            <person name="Kazmierczak K.M."/>
            <person name="Andrzejewski T.M."/>
            <person name="Davidsen T.M."/>
            <person name="Wayne K.J."/>
            <person name="Tettelin H."/>
            <person name="Glass J.I."/>
            <person name="Rusch D."/>
            <person name="Podicherti R."/>
            <person name="Tsui H.-C.T."/>
            <person name="Winkler M.E."/>
        </authorList>
    </citation>
    <scope>NUCLEOTIDE SEQUENCE</scope>
</reference>
<dbReference type="GO" id="GO:0022900">
    <property type="term" value="P:electron transport chain"/>
    <property type="evidence" value="ECO:0007669"/>
    <property type="project" value="InterPro"/>
</dbReference>
<dbReference type="InterPro" id="IPR010980">
    <property type="entry name" value="Cyt_c/b562"/>
</dbReference>
<dbReference type="InterPro" id="IPR012127">
    <property type="entry name" value="Cyt_c_prime"/>
</dbReference>
<protein>
    <recommendedName>
        <fullName evidence="7">Cytochrome c domain-containing protein</fullName>
    </recommendedName>
</protein>
<keyword evidence="4" id="KW-0249">Electron transport</keyword>
<dbReference type="Pfam" id="PF01322">
    <property type="entry name" value="Cytochrom_C_2"/>
    <property type="match status" value="1"/>
</dbReference>
<dbReference type="GO" id="GO:0042597">
    <property type="term" value="C:periplasmic space"/>
    <property type="evidence" value="ECO:0007669"/>
    <property type="project" value="InterPro"/>
</dbReference>
<dbReference type="GO" id="GO:0005506">
    <property type="term" value="F:iron ion binding"/>
    <property type="evidence" value="ECO:0007669"/>
    <property type="project" value="InterPro"/>
</dbReference>